<protein>
    <recommendedName>
        <fullName evidence="3">Homing endonuclease</fullName>
    </recommendedName>
</protein>
<organism evidence="1 2">
    <name type="scientific">Staphylococcus phage vB_SscM-1</name>
    <dbReference type="NCBI Taxonomy" id="1868844"/>
    <lineage>
        <taxon>Viruses</taxon>
        <taxon>Duplodnaviria</taxon>
        <taxon>Heunggongvirae</taxon>
        <taxon>Uroviricota</taxon>
        <taxon>Caudoviricetes</taxon>
        <taxon>Herelleviridae</taxon>
        <taxon>Twortvirinae</taxon>
        <taxon>Sciuriunavirus</taxon>
        <taxon>Sciuriunavirus SscM1</taxon>
    </lineage>
</organism>
<evidence type="ECO:0008006" key="3">
    <source>
        <dbReference type="Google" id="ProtNLM"/>
    </source>
</evidence>
<keyword evidence="2" id="KW-1185">Reference proteome</keyword>
<reference evidence="2" key="1">
    <citation type="submission" date="2016-04" db="EMBL/GenBank/DDBJ databases">
        <authorList>
            <person name="Gasior T."/>
        </authorList>
    </citation>
    <scope>NUCLEOTIDE SEQUENCE [LARGE SCALE GENOMIC DNA]</scope>
</reference>
<accession>A0A1X9I9B2</accession>
<evidence type="ECO:0000313" key="1">
    <source>
        <dbReference type="EMBL" id="ANT44687.1"/>
    </source>
</evidence>
<dbReference type="Gene3D" id="3.40.960.10">
    <property type="entry name" value="VSR Endonuclease"/>
    <property type="match status" value="1"/>
</dbReference>
<evidence type="ECO:0000313" key="2">
    <source>
        <dbReference type="Proteomes" id="UP000224459"/>
    </source>
</evidence>
<sequence length="343" mass="40631">MKYYNNNNIYYSETKTGITNFIDLSTLPRRGKSIYWKATNHTVPFKYHDIEGHLHLKYSPSQSKTVLIDITYNNKTFTQQVNNLKRVKLNYITTQNKKYTMQDYKVGDKVKGCEILAVKKEADTYFYLVYNIREEVYGIISNQKLKAIKGDSYVPHSTVPQSKLLYHHKHIHQYVTNREDLFNYRYSSRSRISTTCPNCHTKKSIRVLDLTSDTYKCTCTKSYSSFGERVTQAYLDILNIPYIREYKFKDLGLKRFDFYLPESHTAVEVHGMQHYQEVTGYMSHKITKESDIIKKQYCKDNDITYIEVDARRSTFNHIIGSLNQYTYVDPVLIKCRYREVYNK</sequence>
<dbReference type="Proteomes" id="UP000224459">
    <property type="component" value="Segment"/>
</dbReference>
<dbReference type="EMBL" id="KX171212">
    <property type="protein sequence ID" value="ANT44687.1"/>
    <property type="molecule type" value="Genomic_DNA"/>
</dbReference>
<name>A0A1X9I9B2_9CAUD</name>
<gene>
    <name evidence="1" type="ORF">vB_SscM-1_024</name>
</gene>
<proteinExistence type="predicted"/>